<dbReference type="EMBL" id="CP050063">
    <property type="protein sequence ID" value="QIP14252.1"/>
    <property type="molecule type" value="Genomic_DNA"/>
</dbReference>
<dbReference type="InterPro" id="IPR017853">
    <property type="entry name" value="GH"/>
</dbReference>
<dbReference type="Pfam" id="PF10566">
    <property type="entry name" value="Glyco_hydro_97"/>
    <property type="match status" value="1"/>
</dbReference>
<comment type="subunit">
    <text evidence="2">Monomer.</text>
</comment>
<dbReference type="KEGG" id="spib:G8759_17335"/>
<dbReference type="Gene3D" id="3.20.20.70">
    <property type="entry name" value="Aldolase class I"/>
    <property type="match status" value="1"/>
</dbReference>
<keyword evidence="8" id="KW-0378">Hydrolase</keyword>
<keyword evidence="3" id="KW-0106">Calcium</keyword>
<dbReference type="InterPro" id="IPR019563">
    <property type="entry name" value="GH97_catalytic"/>
</dbReference>
<dbReference type="InterPro" id="IPR013785">
    <property type="entry name" value="Aldolase_TIM"/>
</dbReference>
<evidence type="ECO:0000256" key="4">
    <source>
        <dbReference type="SAM" id="SignalP"/>
    </source>
</evidence>
<dbReference type="Pfam" id="PF14509">
    <property type="entry name" value="GH97_C"/>
    <property type="match status" value="1"/>
</dbReference>
<reference evidence="8 9" key="1">
    <citation type="submission" date="2020-03" db="EMBL/GenBank/DDBJ databases">
        <authorList>
            <person name="Kim M.K."/>
        </authorList>
    </citation>
    <scope>NUCLEOTIDE SEQUENCE [LARGE SCALE GENOMIC DNA]</scope>
    <source>
        <strain evidence="8 9">BT328</strain>
    </source>
</reference>
<keyword evidence="4" id="KW-0732">Signal</keyword>
<organism evidence="8 9">
    <name type="scientific">Spirosoma aureum</name>
    <dbReference type="NCBI Taxonomy" id="2692134"/>
    <lineage>
        <taxon>Bacteria</taxon>
        <taxon>Pseudomonadati</taxon>
        <taxon>Bacteroidota</taxon>
        <taxon>Cytophagia</taxon>
        <taxon>Cytophagales</taxon>
        <taxon>Cytophagaceae</taxon>
        <taxon>Spirosoma</taxon>
    </lineage>
</organism>
<protein>
    <submittedName>
        <fullName evidence="8">Glycoside hydrolase family 97 protein</fullName>
    </submittedName>
</protein>
<dbReference type="PANTHER" id="PTHR35803">
    <property type="entry name" value="GLUCAN 1,4-ALPHA-GLUCOSIDASE SUSB-RELATED"/>
    <property type="match status" value="1"/>
</dbReference>
<dbReference type="SUPFAM" id="SSF51445">
    <property type="entry name" value="(Trans)glycosidases"/>
    <property type="match status" value="1"/>
</dbReference>
<evidence type="ECO:0000313" key="8">
    <source>
        <dbReference type="EMBL" id="QIP14252.1"/>
    </source>
</evidence>
<dbReference type="RefSeq" id="WP_167210103.1">
    <property type="nucleotide sequence ID" value="NZ_CP050063.1"/>
</dbReference>
<feature type="domain" description="Glycosyl-hydrolase 97 N-terminal" evidence="6">
    <location>
        <begin position="33"/>
        <end position="302"/>
    </location>
</feature>
<gene>
    <name evidence="8" type="ORF">G8759_17335</name>
</gene>
<evidence type="ECO:0000256" key="1">
    <source>
        <dbReference type="ARBA" id="ARBA00001913"/>
    </source>
</evidence>
<dbReference type="InterPro" id="IPR052720">
    <property type="entry name" value="Glycosyl_hydrolase_97"/>
</dbReference>
<comment type="cofactor">
    <cofactor evidence="1">
        <name>Ca(2+)</name>
        <dbReference type="ChEBI" id="CHEBI:29108"/>
    </cofactor>
</comment>
<dbReference type="GO" id="GO:0030246">
    <property type="term" value="F:carbohydrate binding"/>
    <property type="evidence" value="ECO:0007669"/>
    <property type="project" value="InterPro"/>
</dbReference>
<sequence length="644" mass="73218">MPNLISYSLLAGILLARSVFGQTPVNLPSETHLHSPDGKLEVVFAQKETSPGKPNSARRQLMYRVNFQKKPVILESGLGIQIDNHIFEQAMAQKVSSTVGSAGAGWCDNLSIKNVINTQRDTTWKPVYGERSLIRDQYNQIEILLQKDDNPNYRLSIFIRAYNEGIAIRYFFPEHPQGLYHRVMAENTEFTLPADTKAWFTGWAQGPYSLRPLRDWPDMAERPLTLQLPDKLYVSLAEADLTDYALTKYKLLPDKPNTLVTALYESADLMSDVGTPWRVIMVAEHPGQLLENNDILLNLNPPTILRNTDWIKPGKVMREVTLTDEGANACIDFAAAHHLQYILFDWKWYGPAFSFNSDATKVVAKMDLQKIIEYGRQKGVGVILYVNLQALYKQMDEIFPLYKKWGIKGVKFGFVQVGSHRWTTWLTEAKRKAMENGLMVNIHDEYRPTGTSRTYPNVMTQEGIRGNEEFPDATHNTVLPFTRYLAGAGDYTVCYYDKRLKNTHAHQLAMNVISYSPLQSVFWYDKPAQYGGEPEIEFFEKVPTVWDETKVIHDAIGEYVTIARRSNNDWFVGTISNNDGRSLKLPLDFLPKGKTYTAHIYSDDPTVQTKTQVRVSVKKVKAGQSLDMTLLPKGGQAVWLTPDL</sequence>
<dbReference type="InterPro" id="IPR029486">
    <property type="entry name" value="GH97_N"/>
</dbReference>
<dbReference type="GO" id="GO:0016787">
    <property type="term" value="F:hydrolase activity"/>
    <property type="evidence" value="ECO:0007669"/>
    <property type="project" value="UniProtKB-KW"/>
</dbReference>
<name>A0A6G9AP33_9BACT</name>
<evidence type="ECO:0000256" key="2">
    <source>
        <dbReference type="ARBA" id="ARBA00011245"/>
    </source>
</evidence>
<evidence type="ECO:0000313" key="9">
    <source>
        <dbReference type="Proteomes" id="UP000501802"/>
    </source>
</evidence>
<accession>A0A6G9AP33</accession>
<dbReference type="Pfam" id="PF14508">
    <property type="entry name" value="GH97_N"/>
    <property type="match status" value="1"/>
</dbReference>
<dbReference type="Proteomes" id="UP000501802">
    <property type="component" value="Chromosome"/>
</dbReference>
<dbReference type="PANTHER" id="PTHR35803:SF3">
    <property type="entry name" value="ALPHA-GLUCOSIDASE"/>
    <property type="match status" value="1"/>
</dbReference>
<evidence type="ECO:0000259" key="7">
    <source>
        <dbReference type="Pfam" id="PF14509"/>
    </source>
</evidence>
<feature type="chain" id="PRO_5026028136" evidence="4">
    <location>
        <begin position="22"/>
        <end position="644"/>
    </location>
</feature>
<keyword evidence="9" id="KW-1185">Reference proteome</keyword>
<evidence type="ECO:0000256" key="3">
    <source>
        <dbReference type="ARBA" id="ARBA00022837"/>
    </source>
</evidence>
<feature type="domain" description="Glycosyl-hydrolase 97 C-terminal oligomerisation" evidence="7">
    <location>
        <begin position="545"/>
        <end position="640"/>
    </location>
</feature>
<evidence type="ECO:0000259" key="6">
    <source>
        <dbReference type="Pfam" id="PF14508"/>
    </source>
</evidence>
<evidence type="ECO:0000259" key="5">
    <source>
        <dbReference type="Pfam" id="PF10566"/>
    </source>
</evidence>
<dbReference type="Gene3D" id="2.70.98.10">
    <property type="match status" value="1"/>
</dbReference>
<dbReference type="InterPro" id="IPR029483">
    <property type="entry name" value="GH97_C"/>
</dbReference>
<proteinExistence type="predicted"/>
<dbReference type="InterPro" id="IPR014718">
    <property type="entry name" value="GH-type_carb-bd"/>
</dbReference>
<dbReference type="AlphaFoldDB" id="A0A6G9AP33"/>
<feature type="signal peptide" evidence="4">
    <location>
        <begin position="1"/>
        <end position="21"/>
    </location>
</feature>
<feature type="domain" description="Glycosyl-hydrolase 97 catalytic" evidence="5">
    <location>
        <begin position="321"/>
        <end position="464"/>
    </location>
</feature>